<reference evidence="3" key="2">
    <citation type="submission" date="2025-08" db="UniProtKB">
        <authorList>
            <consortium name="Ensembl"/>
        </authorList>
    </citation>
    <scope>IDENTIFICATION</scope>
</reference>
<dbReference type="GO" id="GO:0005509">
    <property type="term" value="F:calcium ion binding"/>
    <property type="evidence" value="ECO:0007669"/>
    <property type="project" value="InterPro"/>
</dbReference>
<evidence type="ECO:0000256" key="1">
    <source>
        <dbReference type="SAM" id="MobiDB-lite"/>
    </source>
</evidence>
<gene>
    <name evidence="3" type="primary">LOC115573790</name>
</gene>
<dbReference type="SUPFAM" id="SSF52047">
    <property type="entry name" value="RNI-like"/>
    <property type="match status" value="1"/>
</dbReference>
<dbReference type="Ensembl" id="ENSSAUT00010020978.1">
    <property type="protein sequence ID" value="ENSSAUP00010019828.1"/>
    <property type="gene ID" value="ENSSAUG00010008926.1"/>
</dbReference>
<accession>A0A671V0Y4</accession>
<protein>
    <submittedName>
        <fullName evidence="3">Leucine-rich repeat-containing protein 74A-like</fullName>
    </submittedName>
</protein>
<dbReference type="Proteomes" id="UP000472265">
    <property type="component" value="Chromosome 22"/>
</dbReference>
<name>A0A671V0Y4_SPAAU</name>
<dbReference type="Gene3D" id="3.80.10.10">
    <property type="entry name" value="Ribonuclease Inhibitor"/>
    <property type="match status" value="2"/>
</dbReference>
<proteinExistence type="predicted"/>
<reference evidence="3" key="3">
    <citation type="submission" date="2025-09" db="UniProtKB">
        <authorList>
            <consortium name="Ensembl"/>
        </authorList>
    </citation>
    <scope>IDENTIFICATION</scope>
</reference>
<dbReference type="GeneTree" id="ENSGT00940000154297"/>
<dbReference type="PANTHER" id="PTHR24114">
    <property type="entry name" value="LEUCINE RICH REPEAT FAMILY PROTEIN"/>
    <property type="match status" value="1"/>
</dbReference>
<dbReference type="Gene3D" id="1.10.238.10">
    <property type="entry name" value="EF-hand"/>
    <property type="match status" value="1"/>
</dbReference>
<dbReference type="InterPro" id="IPR011992">
    <property type="entry name" value="EF-hand-dom_pair"/>
</dbReference>
<dbReference type="PANTHER" id="PTHR24114:SF49">
    <property type="entry name" value="LEUCINE-RICH REPEAT-CONTAINING PROTEIN 74A"/>
    <property type="match status" value="1"/>
</dbReference>
<organism evidence="3 4">
    <name type="scientific">Sparus aurata</name>
    <name type="common">Gilthead sea bream</name>
    <dbReference type="NCBI Taxonomy" id="8175"/>
    <lineage>
        <taxon>Eukaryota</taxon>
        <taxon>Metazoa</taxon>
        <taxon>Chordata</taxon>
        <taxon>Craniata</taxon>
        <taxon>Vertebrata</taxon>
        <taxon>Euteleostomi</taxon>
        <taxon>Actinopterygii</taxon>
        <taxon>Neopterygii</taxon>
        <taxon>Teleostei</taxon>
        <taxon>Neoteleostei</taxon>
        <taxon>Acanthomorphata</taxon>
        <taxon>Eupercaria</taxon>
        <taxon>Spariformes</taxon>
        <taxon>Sparidae</taxon>
        <taxon>Sparus</taxon>
    </lineage>
</organism>
<dbReference type="Pfam" id="PF13516">
    <property type="entry name" value="LRR_6"/>
    <property type="match status" value="5"/>
</dbReference>
<dbReference type="InParanoid" id="A0A671V0Y4"/>
<dbReference type="PROSITE" id="PS50222">
    <property type="entry name" value="EF_HAND_2"/>
    <property type="match status" value="1"/>
</dbReference>
<reference evidence="3" key="1">
    <citation type="submission" date="2021-04" db="EMBL/GenBank/DDBJ databases">
        <authorList>
            <consortium name="Wellcome Sanger Institute Data Sharing"/>
        </authorList>
    </citation>
    <scope>NUCLEOTIDE SEQUENCE [LARGE SCALE GENOMIC DNA]</scope>
</reference>
<dbReference type="SUPFAM" id="SSF47473">
    <property type="entry name" value="EF-hand"/>
    <property type="match status" value="1"/>
</dbReference>
<dbReference type="OMA" id="NPMTEVG"/>
<evidence type="ECO:0000313" key="3">
    <source>
        <dbReference type="Ensembl" id="ENSSAUP00010019828.1"/>
    </source>
</evidence>
<dbReference type="InterPro" id="IPR052394">
    <property type="entry name" value="LRR-containing"/>
</dbReference>
<dbReference type="InterPro" id="IPR001611">
    <property type="entry name" value="Leu-rich_rpt"/>
</dbReference>
<dbReference type="SMART" id="SM00368">
    <property type="entry name" value="LRR_RI"/>
    <property type="match status" value="8"/>
</dbReference>
<feature type="region of interest" description="Disordered" evidence="1">
    <location>
        <begin position="1"/>
        <end position="49"/>
    </location>
</feature>
<evidence type="ECO:0000259" key="2">
    <source>
        <dbReference type="PROSITE" id="PS50222"/>
    </source>
</evidence>
<keyword evidence="4" id="KW-1185">Reference proteome</keyword>
<evidence type="ECO:0000313" key="4">
    <source>
        <dbReference type="Proteomes" id="UP000472265"/>
    </source>
</evidence>
<feature type="domain" description="EF-hand" evidence="2">
    <location>
        <begin position="391"/>
        <end position="426"/>
    </location>
</feature>
<dbReference type="InterPro" id="IPR032675">
    <property type="entry name" value="LRR_dom_sf"/>
</dbReference>
<sequence length="459" mass="51112">MMDQCEEDSGVLQSVLPTGGTDQAEDKGQPTQSQMGDGGNEWDTDLETDNATNRIQSRAERYLKACRKIGVTPISSFLHNLNEANLNLNHYSVGPLGAKALAIALQNDNVITHLELEDNALRAEGTRYLTEMLQTNINIQSLNLSNNQLYLEGADVIYKMLLDNCYVKSIKLSGNGFDDSAAKYFAEALKDDCVVTELDLSHNNFCESGGEHLGDMLAKNLGIEVLNLSWNSLCMRGVAALSAGLKLNSTLKQLQLSWNRLGHIEAELLGQVLKQNNKLKLLDLSSNLITDRAVTLLCQGLATNSSLRVLKLSHNPLTNNGALTLLKTVINNTNSAVEELDISTVFVNEAFMELLEETRQRRPPLDVQYSYMSYTARNVSALRIFNKFLNERNESVMDFFQALDKDRTMKVSTSDFRKAVKEANVPLNQGQLECLIRKFDKDCTATIIYRLVCELLCVK</sequence>
<dbReference type="InterPro" id="IPR002048">
    <property type="entry name" value="EF_hand_dom"/>
</dbReference>
<dbReference type="PROSITE" id="PS51450">
    <property type="entry name" value="LRR"/>
    <property type="match status" value="1"/>
</dbReference>
<dbReference type="AlphaFoldDB" id="A0A671V0Y4"/>